<dbReference type="GO" id="GO:0006412">
    <property type="term" value="P:translation"/>
    <property type="evidence" value="ECO:0007669"/>
    <property type="project" value="InterPro"/>
</dbReference>
<dbReference type="GO" id="GO:0003735">
    <property type="term" value="F:structural constituent of ribosome"/>
    <property type="evidence" value="ECO:0007669"/>
    <property type="project" value="InterPro"/>
</dbReference>
<dbReference type="AlphaFoldDB" id="A0A382G0H1"/>
<dbReference type="SMART" id="SM01387">
    <property type="entry name" value="Ribosomal_S15"/>
    <property type="match status" value="1"/>
</dbReference>
<accession>A0A382G0H1</accession>
<dbReference type="PROSITE" id="PS00362">
    <property type="entry name" value="RIBOSOMAL_S15"/>
    <property type="match status" value="1"/>
</dbReference>
<dbReference type="PANTHER" id="PTHR23321:SF26">
    <property type="entry name" value="SMALL RIBOSOMAL SUBUNIT PROTEIN US15M"/>
    <property type="match status" value="1"/>
</dbReference>
<dbReference type="EMBL" id="UINC01052880">
    <property type="protein sequence ID" value="SVB68720.1"/>
    <property type="molecule type" value="Genomic_DNA"/>
</dbReference>
<keyword evidence="2" id="KW-0687">Ribonucleoprotein</keyword>
<dbReference type="GO" id="GO:0022627">
    <property type="term" value="C:cytosolic small ribosomal subunit"/>
    <property type="evidence" value="ECO:0007669"/>
    <property type="project" value="TreeGrafter"/>
</dbReference>
<sequence>MKGCGKILKSSASVKKEILDQYKKHDSDTGSPEVQIALLNSRIVRLTEHLRHNQKDHHSRYGLFKLVGKQRSLMRYLHSKDIQRYRQIIDQLDLRDTIGRRGTTYSD</sequence>
<dbReference type="InterPro" id="IPR009068">
    <property type="entry name" value="uS15_NS1_RNA-bd_sf"/>
</dbReference>
<protein>
    <recommendedName>
        <fullName evidence="4">30S ribosomal protein S15</fullName>
    </recommendedName>
</protein>
<dbReference type="Gene3D" id="1.10.287.10">
    <property type="entry name" value="S15/NS1, RNA-binding"/>
    <property type="match status" value="1"/>
</dbReference>
<dbReference type="SUPFAM" id="SSF47060">
    <property type="entry name" value="S15/NS1 RNA-binding domain"/>
    <property type="match status" value="1"/>
</dbReference>
<dbReference type="InterPro" id="IPR005290">
    <property type="entry name" value="Ribosomal_uS15_bac-type"/>
</dbReference>
<gene>
    <name evidence="3" type="ORF">METZ01_LOCUS221574</name>
</gene>
<dbReference type="PANTHER" id="PTHR23321">
    <property type="entry name" value="RIBOSOMAL PROTEIN S15, BACTERIAL AND ORGANELLAR"/>
    <property type="match status" value="1"/>
</dbReference>
<evidence type="ECO:0000256" key="2">
    <source>
        <dbReference type="ARBA" id="ARBA00023274"/>
    </source>
</evidence>
<dbReference type="NCBIfam" id="TIGR00952">
    <property type="entry name" value="S15_bact"/>
    <property type="match status" value="1"/>
</dbReference>
<dbReference type="CDD" id="cd00353">
    <property type="entry name" value="Ribosomal_S15p_S13e"/>
    <property type="match status" value="1"/>
</dbReference>
<name>A0A382G0H1_9ZZZZ</name>
<dbReference type="InterPro" id="IPR000589">
    <property type="entry name" value="Ribosomal_uS15"/>
</dbReference>
<dbReference type="Pfam" id="PF00312">
    <property type="entry name" value="Ribosomal_S15"/>
    <property type="match status" value="1"/>
</dbReference>
<organism evidence="3">
    <name type="scientific">marine metagenome</name>
    <dbReference type="NCBI Taxonomy" id="408172"/>
    <lineage>
        <taxon>unclassified sequences</taxon>
        <taxon>metagenomes</taxon>
        <taxon>ecological metagenomes</taxon>
    </lineage>
</organism>
<dbReference type="FunFam" id="1.10.287.10:FF:000002">
    <property type="entry name" value="30S ribosomal protein S15"/>
    <property type="match status" value="1"/>
</dbReference>
<dbReference type="Gene3D" id="6.10.250.3130">
    <property type="match status" value="1"/>
</dbReference>
<evidence type="ECO:0000256" key="1">
    <source>
        <dbReference type="ARBA" id="ARBA00022980"/>
    </source>
</evidence>
<proteinExistence type="inferred from homology"/>
<evidence type="ECO:0008006" key="4">
    <source>
        <dbReference type="Google" id="ProtNLM"/>
    </source>
</evidence>
<dbReference type="HAMAP" id="MF_01343_B">
    <property type="entry name" value="Ribosomal_uS15_B"/>
    <property type="match status" value="1"/>
</dbReference>
<reference evidence="3" key="1">
    <citation type="submission" date="2018-05" db="EMBL/GenBank/DDBJ databases">
        <authorList>
            <person name="Lanie J.A."/>
            <person name="Ng W.-L."/>
            <person name="Kazmierczak K.M."/>
            <person name="Andrzejewski T.M."/>
            <person name="Davidsen T.M."/>
            <person name="Wayne K.J."/>
            <person name="Tettelin H."/>
            <person name="Glass J.I."/>
            <person name="Rusch D."/>
            <person name="Podicherti R."/>
            <person name="Tsui H.-C.T."/>
            <person name="Winkler M.E."/>
        </authorList>
    </citation>
    <scope>NUCLEOTIDE SEQUENCE</scope>
</reference>
<keyword evidence="1" id="KW-0689">Ribosomal protein</keyword>
<evidence type="ECO:0000313" key="3">
    <source>
        <dbReference type="EMBL" id="SVB68720.1"/>
    </source>
</evidence>